<feature type="compositionally biased region" description="Basic residues" evidence="1">
    <location>
        <begin position="9"/>
        <end position="25"/>
    </location>
</feature>
<feature type="region of interest" description="Disordered" evidence="1">
    <location>
        <begin position="1"/>
        <end position="51"/>
    </location>
</feature>
<gene>
    <name evidence="2" type="primary">129L</name>
</gene>
<evidence type="ECO:0000313" key="3">
    <source>
        <dbReference type="Proteomes" id="UP000297192"/>
    </source>
</evidence>
<dbReference type="RefSeq" id="YP_010084881.1">
    <property type="nucleotide sequence ID" value="NC_055165.1"/>
</dbReference>
<dbReference type="KEGG" id="vg:65099901"/>
<protein>
    <submittedName>
        <fullName evidence="2">Uncharacterized protein</fullName>
    </submittedName>
</protein>
<evidence type="ECO:0000313" key="2">
    <source>
        <dbReference type="EMBL" id="ATE87138.1"/>
    </source>
</evidence>
<dbReference type="Proteomes" id="UP000297192">
    <property type="component" value="Segment"/>
</dbReference>
<feature type="compositionally biased region" description="Basic residues" evidence="1">
    <location>
        <begin position="33"/>
        <end position="44"/>
    </location>
</feature>
<reference evidence="2" key="1">
    <citation type="journal article" date="2017" name="Arch. Virol.">
        <title>Complete genome sequence of shrimp hemocyte iridescent virus (SHIV) isolated from white leg shrimp, Litopenaeus vannamei.</title>
        <authorList>
            <person name="Qiu L."/>
            <person name="Chen M.M."/>
            <person name="Wang R.Y."/>
            <person name="Wan X.Y."/>
            <person name="Li C."/>
            <person name="Zhang Q.L."/>
            <person name="Dong X."/>
            <person name="Yang B."/>
            <person name="Xiang J.H."/>
            <person name="Huang J."/>
        </authorList>
    </citation>
    <scope>NUCLEOTIDE SEQUENCE [LARGE SCALE GENOMIC DNA]</scope>
    <source>
        <strain evidence="2">20141215</strain>
    </source>
</reference>
<evidence type="ECO:0000256" key="1">
    <source>
        <dbReference type="SAM" id="MobiDB-lite"/>
    </source>
</evidence>
<keyword evidence="3" id="KW-1185">Reference proteome</keyword>
<proteinExistence type="predicted"/>
<organism evidence="2">
    <name type="scientific">Shrimp hemocyte iridescent virus</name>
    <dbReference type="NCBI Taxonomy" id="2039780"/>
    <lineage>
        <taxon>Viruses</taxon>
        <taxon>Varidnaviria</taxon>
        <taxon>Bamfordvirae</taxon>
        <taxon>Nucleocytoviricota</taxon>
        <taxon>Megaviricetes</taxon>
        <taxon>Pimascovirales</taxon>
        <taxon>Pimascovirales incertae sedis</taxon>
        <taxon>Iridoviridae</taxon>
        <taxon>Betairidovirinae</taxon>
        <taxon>Decapodiridovirus</taxon>
        <taxon>Decapodiridovirus litopenaeus1</taxon>
        <taxon>Decapod iridescent virus 1</taxon>
    </lineage>
</organism>
<accession>A0A291B0X0</accession>
<dbReference type="EMBL" id="MF599468">
    <property type="protein sequence ID" value="ATE87138.1"/>
    <property type="molecule type" value="Genomic_DNA"/>
</dbReference>
<name>A0A291B0X0_9VIRU</name>
<sequence length="526" mass="62097">MADNVMSRITKKGDRKLRGKAAQRKKREERQPSRKRRIPNKRNPFRPFKDIPYDEMKDELDTFTQNAGWTTMRNEPDMQIDGDMMRMLNMLKFNIPFPLITQFFIDFDHSDSNNIVRYFDNFINTPDVRAQIEIMKETIQNRQAVPINLPQKDLDKLCKIDIKECAEIKQRPYVKQNVPESMFTRQELLPECEKDYKRAPWMFKFTNQSIRGFVLKGQGEYTVPVPVQSKPGWYRVNQLWYKMACKQQREFKPDSVGYLTSKGDVIVETQRMFEASQREWGTKFTPVTDLAFETAQYILSTNTVLKKAFPSRTELDEYTRDIVNSFRRAKSNEDVARKLSYVLVFLTKLIPEKQSYHEDIIRMEYEGKDLAKLSRFTMLPEVYTRKGADRNVMDNSIERRRAQIENKFFSLMKERDPNFRSRLRAVAREEPAPSQLSVSQPSDYQSVSQHILPAPETIEISPIKRKSMVGNLAPGLFFKLRTLINQIRPLYCENCKAEVFDAPYITMKNNERLRFCTRDCFDDFDM</sequence>
<reference evidence="2" key="2">
    <citation type="journal article" date="2017" name="Sci. Rep.">
        <title>Characterization of a new member of Iridoviridae, Shrimp hemocyte iridescent virus (SHIV), found in white leg shrimp (Litopenaeus vannamei).</title>
        <authorList>
            <person name="Qiu L."/>
            <person name="Chen M.M."/>
            <person name="Wan X.Y."/>
            <person name="Li C."/>
            <person name="Zhang Q.L."/>
            <person name="Wang R.Y."/>
            <person name="Cheng D.Y."/>
            <person name="Dong X."/>
            <person name="Yang B."/>
            <person name="Wang X.H."/>
            <person name="Xiang J.H."/>
            <person name="Huang J."/>
        </authorList>
    </citation>
    <scope>NUCLEOTIDE SEQUENCE [LARGE SCALE GENOMIC DNA]</scope>
    <source>
        <strain evidence="2">20141215</strain>
    </source>
</reference>
<dbReference type="GeneID" id="65099901"/>